<dbReference type="SUPFAM" id="SSF53098">
    <property type="entry name" value="Ribonuclease H-like"/>
    <property type="match status" value="1"/>
</dbReference>
<evidence type="ECO:0000256" key="7">
    <source>
        <dbReference type="ARBA" id="ARBA00023242"/>
    </source>
</evidence>
<keyword evidence="6" id="KW-0804">Transcription</keyword>
<evidence type="ECO:0000256" key="2">
    <source>
        <dbReference type="ARBA" id="ARBA00022723"/>
    </source>
</evidence>
<evidence type="ECO:0000313" key="11">
    <source>
        <dbReference type="Proteomes" id="UP000261540"/>
    </source>
</evidence>
<comment type="subcellular location">
    <subcellularLocation>
        <location evidence="1">Nucleus</location>
    </subcellularLocation>
</comment>
<protein>
    <submittedName>
        <fullName evidence="10">Zinc finger BED domain-containing protein 1-like</fullName>
    </submittedName>
</protein>
<evidence type="ECO:0000313" key="10">
    <source>
        <dbReference type="Ensembl" id="ENSPKIP00000022976.1"/>
    </source>
</evidence>
<dbReference type="InterPro" id="IPR012337">
    <property type="entry name" value="RNaseH-like_sf"/>
</dbReference>
<feature type="domain" description="BED-type" evidence="9">
    <location>
        <begin position="19"/>
        <end position="77"/>
    </location>
</feature>
<dbReference type="GO" id="GO:0005634">
    <property type="term" value="C:nucleus"/>
    <property type="evidence" value="ECO:0007669"/>
    <property type="project" value="UniProtKB-SubCell"/>
</dbReference>
<dbReference type="InterPro" id="IPR052035">
    <property type="entry name" value="ZnF_BED_domain_contain"/>
</dbReference>
<dbReference type="Ensembl" id="ENSPKIT00000003649.1">
    <property type="protein sequence ID" value="ENSPKIP00000022976.1"/>
    <property type="gene ID" value="ENSPKIG00000006778.1"/>
</dbReference>
<evidence type="ECO:0000256" key="3">
    <source>
        <dbReference type="ARBA" id="ARBA00022771"/>
    </source>
</evidence>
<evidence type="ECO:0000256" key="4">
    <source>
        <dbReference type="ARBA" id="ARBA00022833"/>
    </source>
</evidence>
<dbReference type="GeneTree" id="ENSGT00940000161131"/>
<dbReference type="GO" id="GO:0008270">
    <property type="term" value="F:zinc ion binding"/>
    <property type="evidence" value="ECO:0007669"/>
    <property type="project" value="UniProtKB-KW"/>
</dbReference>
<dbReference type="SUPFAM" id="SSF57667">
    <property type="entry name" value="beta-beta-alpha zinc fingers"/>
    <property type="match status" value="2"/>
</dbReference>
<dbReference type="Pfam" id="PF02892">
    <property type="entry name" value="zf-BED"/>
    <property type="match status" value="2"/>
</dbReference>
<dbReference type="PROSITE" id="PS50808">
    <property type="entry name" value="ZF_BED"/>
    <property type="match status" value="2"/>
</dbReference>
<dbReference type="PANTHER" id="PTHR46481">
    <property type="entry name" value="ZINC FINGER BED DOMAIN-CONTAINING PROTEIN 4"/>
    <property type="match status" value="1"/>
</dbReference>
<keyword evidence="11" id="KW-1185">Reference proteome</keyword>
<evidence type="ECO:0000256" key="6">
    <source>
        <dbReference type="ARBA" id="ARBA00023163"/>
    </source>
</evidence>
<dbReference type="GO" id="GO:0003677">
    <property type="term" value="F:DNA binding"/>
    <property type="evidence" value="ECO:0007669"/>
    <property type="project" value="InterPro"/>
</dbReference>
<accession>A0A3B3RYV5</accession>
<name>A0A3B3RYV5_9TELE</name>
<evidence type="ECO:0000259" key="9">
    <source>
        <dbReference type="PROSITE" id="PS50808"/>
    </source>
</evidence>
<evidence type="ECO:0000256" key="8">
    <source>
        <dbReference type="PROSITE-ProRule" id="PRU00027"/>
    </source>
</evidence>
<proteinExistence type="predicted"/>
<evidence type="ECO:0000256" key="1">
    <source>
        <dbReference type="ARBA" id="ARBA00004123"/>
    </source>
</evidence>
<keyword evidence="3 8" id="KW-0863">Zinc-finger</keyword>
<keyword evidence="4" id="KW-0862">Zinc</keyword>
<dbReference type="InterPro" id="IPR036236">
    <property type="entry name" value="Znf_C2H2_sf"/>
</dbReference>
<dbReference type="GO" id="GO:0009791">
    <property type="term" value="P:post-embryonic development"/>
    <property type="evidence" value="ECO:0007669"/>
    <property type="project" value="UniProtKB-ARBA"/>
</dbReference>
<organism evidence="10 11">
    <name type="scientific">Paramormyrops kingsleyae</name>
    <dbReference type="NCBI Taxonomy" id="1676925"/>
    <lineage>
        <taxon>Eukaryota</taxon>
        <taxon>Metazoa</taxon>
        <taxon>Chordata</taxon>
        <taxon>Craniata</taxon>
        <taxon>Vertebrata</taxon>
        <taxon>Euteleostomi</taxon>
        <taxon>Actinopterygii</taxon>
        <taxon>Neopterygii</taxon>
        <taxon>Teleostei</taxon>
        <taxon>Osteoglossocephala</taxon>
        <taxon>Osteoglossomorpha</taxon>
        <taxon>Osteoglossiformes</taxon>
        <taxon>Mormyridae</taxon>
        <taxon>Paramormyrops</taxon>
    </lineage>
</organism>
<sequence length="700" mass="78470">MEGASNVKGELHPPQKRKRILSAVWTHFGFRKKDGAIVNIDSPICRVCGKAVPAKTGNTSNLMHHLRKHHPSMSAWSEGMADASNVFDELHPPQKRTQSAVWTYFGFKKEDGAIVNIDAPICRTCGKAIPSKASSTSNLIHHLKKHHPSRYTEMQNKKHPELLVKPEPSDDPVTPDQTVIDTAPAEPEASSKWVVVPIPTDSRQVTLTDSIVTYIVNGLLPLSTVENKDFIAILRLAEPFFTMPSRRDLTQNLIPHRTTAVKNHLINQMQSASDICLTVDLWSNRSMRSFFAMTGHFISDFELQNVMLSCRRFKGRHSADNICGVYEDILSTYGIKNKVSFIVTDNASNILKAFTLFQPMAAVDDDEEVEQDAVSDLHVVNIDEEMMYFPPERSPCFIHTLQLVVRDALDQVGSVKNLLDKIQRLVSFCHKSPVATEILGDYKLCHSNVARWNSQLKMLKSVLNIPSGVLAQLECPVQLSPTEFKIMQELCMVLEPFEEVTDRCQAEKAVTSSLVIPCVRALRHAVKNMKMTGSNNLVSILQNSVEKHLSKFEDMQCFQVASTLDPRFKLDWCIGEEVTTMKDLLMGKVECLSPKLSAEYNDCSEQPKKRPKLFSYMESQTSPSAVARTSQDVIVYLSQPCLAEDVDPLAYWKGNQTTSSAPVERIFSLAGNIFRPGQCHLLLTEFHGVGFPLVLKLISY</sequence>
<dbReference type="SMART" id="SM00614">
    <property type="entry name" value="ZnF_BED"/>
    <property type="match status" value="2"/>
</dbReference>
<keyword evidence="5" id="KW-0805">Transcription regulation</keyword>
<keyword evidence="7" id="KW-0539">Nucleus</keyword>
<evidence type="ECO:0000256" key="5">
    <source>
        <dbReference type="ARBA" id="ARBA00023015"/>
    </source>
</evidence>
<dbReference type="AlphaFoldDB" id="A0A3B3RYV5"/>
<reference evidence="10" key="2">
    <citation type="submission" date="2025-09" db="UniProtKB">
        <authorList>
            <consortium name="Ensembl"/>
        </authorList>
    </citation>
    <scope>IDENTIFICATION</scope>
</reference>
<reference evidence="10" key="1">
    <citation type="submission" date="2025-08" db="UniProtKB">
        <authorList>
            <consortium name="Ensembl"/>
        </authorList>
    </citation>
    <scope>IDENTIFICATION</scope>
</reference>
<feature type="domain" description="BED-type" evidence="9">
    <location>
        <begin position="96"/>
        <end position="154"/>
    </location>
</feature>
<dbReference type="Proteomes" id="UP000261540">
    <property type="component" value="Unplaced"/>
</dbReference>
<dbReference type="InterPro" id="IPR003656">
    <property type="entry name" value="Znf_BED"/>
</dbReference>
<dbReference type="PANTHER" id="PTHR46481:SF10">
    <property type="entry name" value="ZINC FINGER BED DOMAIN-CONTAINING PROTEIN 39"/>
    <property type="match status" value="1"/>
</dbReference>
<keyword evidence="2" id="KW-0479">Metal-binding</keyword>